<reference evidence="1" key="1">
    <citation type="journal article" date="2020" name="mSystems">
        <title>Genome- and Community-Level Interaction Insights into Carbon Utilization and Element Cycling Functions of Hydrothermarchaeota in Hydrothermal Sediment.</title>
        <authorList>
            <person name="Zhou Z."/>
            <person name="Liu Y."/>
            <person name="Xu W."/>
            <person name="Pan J."/>
            <person name="Luo Z.H."/>
            <person name="Li M."/>
        </authorList>
    </citation>
    <scope>NUCLEOTIDE SEQUENCE [LARGE SCALE GENOMIC DNA]</scope>
    <source>
        <strain evidence="1">SpSt-374</strain>
    </source>
</reference>
<name>A0A7C3ZMD8_9CYAN</name>
<accession>A0A7C3ZMD8</accession>
<dbReference type="EMBL" id="DSPX01000123">
    <property type="protein sequence ID" value="HGG01361.1"/>
    <property type="molecule type" value="Genomic_DNA"/>
</dbReference>
<gene>
    <name evidence="1" type="ORF">ENR15_12110</name>
</gene>
<dbReference type="AlphaFoldDB" id="A0A7C3ZMD8"/>
<comment type="caution">
    <text evidence="1">The sequence shown here is derived from an EMBL/GenBank/DDBJ whole genome shotgun (WGS) entry which is preliminary data.</text>
</comment>
<organism evidence="1">
    <name type="scientific">Planktothricoides sp. SpSt-374</name>
    <dbReference type="NCBI Taxonomy" id="2282167"/>
    <lineage>
        <taxon>Bacteria</taxon>
        <taxon>Bacillati</taxon>
        <taxon>Cyanobacteriota</taxon>
        <taxon>Cyanophyceae</taxon>
        <taxon>Oscillatoriophycideae</taxon>
        <taxon>Oscillatoriales</taxon>
        <taxon>Oscillatoriaceae</taxon>
        <taxon>Planktothricoides</taxon>
    </lineage>
</organism>
<proteinExistence type="predicted"/>
<evidence type="ECO:0000313" key="1">
    <source>
        <dbReference type="EMBL" id="HGG01361.1"/>
    </source>
</evidence>
<protein>
    <submittedName>
        <fullName evidence="1">DUF4276 family protein</fullName>
    </submittedName>
</protein>
<sequence>MNIYFLLEGRSTEKKVYRSWLQHLLPELQEVKQYEQAQEKNYFLISAHGYPSIIYEYIPDAIERIQKTGKYGYLVVCIDAEEDDVSSKKQEINDFISREGLWQNLGQTKLILIIQNRCIETWFLGNRKIFDSRQPLAGDLSDYVKYYDVSLNDPELMGNYKSDYNHAEFHQIYLKAIFEAKGRRYTKNHPGDVQEKYYLQQLIKRVDESPHLPSFKVFIDFCNLIKNEIAQ</sequence>